<feature type="compositionally biased region" description="Low complexity" evidence="1">
    <location>
        <begin position="389"/>
        <end position="398"/>
    </location>
</feature>
<feature type="region of interest" description="Disordered" evidence="1">
    <location>
        <begin position="342"/>
        <end position="362"/>
    </location>
</feature>
<dbReference type="AlphaFoldDB" id="A0A3A1V5C7"/>
<keyword evidence="5" id="KW-1185">Reference proteome</keyword>
<keyword evidence="2" id="KW-0472">Membrane</keyword>
<dbReference type="Proteomes" id="UP000266482">
    <property type="component" value="Unassembled WGS sequence"/>
</dbReference>
<feature type="transmembrane region" description="Helical" evidence="2">
    <location>
        <begin position="278"/>
        <end position="297"/>
    </location>
</feature>
<dbReference type="SMART" id="SM00240">
    <property type="entry name" value="FHA"/>
    <property type="match status" value="1"/>
</dbReference>
<feature type="region of interest" description="Disordered" evidence="1">
    <location>
        <begin position="374"/>
        <end position="405"/>
    </location>
</feature>
<evidence type="ECO:0000256" key="2">
    <source>
        <dbReference type="SAM" id="Phobius"/>
    </source>
</evidence>
<gene>
    <name evidence="4" type="ORF">D3P08_12115</name>
</gene>
<proteinExistence type="predicted"/>
<evidence type="ECO:0000313" key="5">
    <source>
        <dbReference type="Proteomes" id="UP000266482"/>
    </source>
</evidence>
<dbReference type="Gene3D" id="2.60.200.20">
    <property type="match status" value="1"/>
</dbReference>
<dbReference type="PROSITE" id="PS50006">
    <property type="entry name" value="FHA_DOMAIN"/>
    <property type="match status" value="1"/>
</dbReference>
<accession>A0A3A1V5C7</accession>
<organism evidence="4 5">
    <name type="scientific">Paenibacillus nanensis</name>
    <dbReference type="NCBI Taxonomy" id="393251"/>
    <lineage>
        <taxon>Bacteria</taxon>
        <taxon>Bacillati</taxon>
        <taxon>Bacillota</taxon>
        <taxon>Bacilli</taxon>
        <taxon>Bacillales</taxon>
        <taxon>Paenibacillaceae</taxon>
        <taxon>Paenibacillus</taxon>
    </lineage>
</organism>
<dbReference type="Pfam" id="PF19909">
    <property type="entry name" value="DUF6382"/>
    <property type="match status" value="1"/>
</dbReference>
<evidence type="ECO:0000259" key="3">
    <source>
        <dbReference type="PROSITE" id="PS50006"/>
    </source>
</evidence>
<name>A0A3A1V5C7_9BACL</name>
<feature type="domain" description="FHA" evidence="3">
    <location>
        <begin position="451"/>
        <end position="501"/>
    </location>
</feature>
<evidence type="ECO:0000256" key="1">
    <source>
        <dbReference type="SAM" id="MobiDB-lite"/>
    </source>
</evidence>
<dbReference type="SUPFAM" id="SSF49879">
    <property type="entry name" value="SMAD/FHA domain"/>
    <property type="match status" value="1"/>
</dbReference>
<dbReference type="EMBL" id="QXQA01000006">
    <property type="protein sequence ID" value="RIX52750.1"/>
    <property type="molecule type" value="Genomic_DNA"/>
</dbReference>
<dbReference type="InterPro" id="IPR045962">
    <property type="entry name" value="DUF6382"/>
</dbReference>
<keyword evidence="2" id="KW-1133">Transmembrane helix</keyword>
<sequence length="530" mass="59530">MRQFRIDFAMNNRHEMIVDSEKGIFRHELDELELQMLRSQTVPYLLPIEWSEIDGIVTFRYALTGMRMLVHRLQQEPITMEQYYGLLLSVTDALLECKDYMLRPESCMLNDQFIFTGERMDDIRFVYLPLKEADGIGLQPVDGLLQLAVRWTTYIDTIDGEGLKRIVQSLGQSRSPLNNLRETLLELIANGHGGGAASLCEIASRPKEQPFASQPYAGLVDKPEQHVLRQSISEAGKERNGLPLNIVLMNDAEQSNGGELLHDADEPEQGARRRQGKWMMIAAWALGAACVWRFLYMSEPSRSNLLICAALTLLLTGGLYYAWTKIGSLFIREKASEDDREWMEPLSGPLDPDPPKAKAAWKWSSEPVMPEYELPLSSTTSSMGNYSIPPSASQPSQQGARKRLEPTTVISETENKAVQAGEINEAHARQPWLSRVWNGQEEKIEIDADSFKIGRSIDGAGYSEDAEGVSRLHLEIERVNGEHHAKDLGSRNGSLLNGKLMVPYKAYKLEAGDRIHLAGDKGPLYELRTG</sequence>
<evidence type="ECO:0000313" key="4">
    <source>
        <dbReference type="EMBL" id="RIX52750.1"/>
    </source>
</evidence>
<dbReference type="CDD" id="cd00060">
    <property type="entry name" value="FHA"/>
    <property type="match status" value="1"/>
</dbReference>
<dbReference type="OrthoDB" id="9783862at2"/>
<dbReference type="InterPro" id="IPR008984">
    <property type="entry name" value="SMAD_FHA_dom_sf"/>
</dbReference>
<feature type="compositionally biased region" description="Polar residues" evidence="1">
    <location>
        <begin position="376"/>
        <end position="385"/>
    </location>
</feature>
<reference evidence="4 5" key="1">
    <citation type="submission" date="2018-09" db="EMBL/GenBank/DDBJ databases">
        <title>Paenibacillus aracenensis nov. sp. isolated from a cave in southern Spain.</title>
        <authorList>
            <person name="Jurado V."/>
            <person name="Gutierrez-Patricio S."/>
            <person name="Gonzalez-Pimentel J.L."/>
            <person name="Miller A.Z."/>
            <person name="Laiz L."/>
            <person name="Saiz-Jimenez C."/>
        </authorList>
    </citation>
    <scope>NUCLEOTIDE SEQUENCE [LARGE SCALE GENOMIC DNA]</scope>
    <source>
        <strain evidence="4 5">DSM 22867</strain>
    </source>
</reference>
<feature type="transmembrane region" description="Helical" evidence="2">
    <location>
        <begin position="303"/>
        <end position="323"/>
    </location>
</feature>
<comment type="caution">
    <text evidence="4">The sequence shown here is derived from an EMBL/GenBank/DDBJ whole genome shotgun (WGS) entry which is preliminary data.</text>
</comment>
<protein>
    <submittedName>
        <fullName evidence="4">FHA domain-containing protein</fullName>
    </submittedName>
</protein>
<dbReference type="RefSeq" id="WP_119599958.1">
    <property type="nucleotide sequence ID" value="NZ_QXQA01000006.1"/>
</dbReference>
<keyword evidence="2" id="KW-0812">Transmembrane</keyword>
<dbReference type="Pfam" id="PF00498">
    <property type="entry name" value="FHA"/>
    <property type="match status" value="1"/>
</dbReference>
<dbReference type="InterPro" id="IPR000253">
    <property type="entry name" value="FHA_dom"/>
</dbReference>